<reference evidence="2" key="1">
    <citation type="submission" date="2016-12" db="EMBL/GenBank/DDBJ databases">
        <title>Complete Genome Sequence of Beggiatoa leptomitiformis D-401.</title>
        <authorList>
            <person name="Fomenkov A."/>
            <person name="Vincze T."/>
            <person name="Grabovich M."/>
            <person name="Anton B.P."/>
            <person name="Dubinina G."/>
            <person name="Orlova M."/>
            <person name="Belousova E."/>
            <person name="Roberts R.J."/>
        </authorList>
    </citation>
    <scope>NUCLEOTIDE SEQUENCE [LARGE SCALE GENOMIC DNA]</scope>
    <source>
        <strain evidence="2">D-401</strain>
    </source>
</reference>
<evidence type="ECO:0000313" key="2">
    <source>
        <dbReference type="Proteomes" id="UP000234271"/>
    </source>
</evidence>
<dbReference type="RefSeq" id="WP_062150035.1">
    <property type="nucleotide sequence ID" value="NZ_CP012373.2"/>
</dbReference>
<name>A0A2N9YAA3_9GAMM</name>
<sequence>MFPLLIPLILPFIEGGLSVAGESLVGKVLVNIGFNPDVEAGTQLLQKGINTLQASVDTISNGITNQTAMLSVIQSSIGAIGAVSVVGCALSAVNVYQLVKVQKSIRALDAKVSDGFIDL</sequence>
<keyword evidence="2" id="KW-1185">Reference proteome</keyword>
<organism evidence="1 2">
    <name type="scientific">Beggiatoa leptomitoformis</name>
    <dbReference type="NCBI Taxonomy" id="288004"/>
    <lineage>
        <taxon>Bacteria</taxon>
        <taxon>Pseudomonadati</taxon>
        <taxon>Pseudomonadota</taxon>
        <taxon>Gammaproteobacteria</taxon>
        <taxon>Thiotrichales</taxon>
        <taxon>Thiotrichaceae</taxon>
        <taxon>Beggiatoa</taxon>
    </lineage>
</organism>
<evidence type="ECO:0000313" key="1">
    <source>
        <dbReference type="EMBL" id="AUI67364.1"/>
    </source>
</evidence>
<dbReference type="EMBL" id="CP018889">
    <property type="protein sequence ID" value="AUI67364.1"/>
    <property type="molecule type" value="Genomic_DNA"/>
</dbReference>
<protein>
    <submittedName>
        <fullName evidence="1">Uncharacterized protein</fullName>
    </submittedName>
</protein>
<dbReference type="Proteomes" id="UP000234271">
    <property type="component" value="Chromosome"/>
</dbReference>
<accession>A0A2N9YAA3</accession>
<dbReference type="AlphaFoldDB" id="A0A2N9YAA3"/>
<dbReference type="STRING" id="288004.AL038_05240"/>
<proteinExistence type="predicted"/>
<dbReference type="KEGG" id="blep:AL038_05240"/>
<gene>
    <name evidence="1" type="ORF">BLE401_00745</name>
</gene>